<keyword evidence="2" id="KW-1185">Reference proteome</keyword>
<dbReference type="Proteomes" id="UP000016801">
    <property type="component" value="Unassembled WGS sequence"/>
</dbReference>
<comment type="caution">
    <text evidence="1">The sequence shown here is derived from an EMBL/GenBank/DDBJ whole genome shotgun (WGS) entry which is preliminary data.</text>
</comment>
<proteinExistence type="predicted"/>
<dbReference type="eggNOG" id="KOG0672">
    <property type="taxonomic scope" value="Eukaryota"/>
</dbReference>
<reference evidence="1 2" key="1">
    <citation type="journal article" date="2013" name="PLoS Genet.">
        <title>Plant-symbiotic fungi as chemical engineers: Multi-genome analysis of the Clavicipitaceae reveals dynamics of alkaloid loci.</title>
        <authorList>
            <person name="Schardl C.L."/>
            <person name="Young C.A."/>
            <person name="Hesse U."/>
            <person name="Amyotte S.G."/>
            <person name="Andreeva K."/>
            <person name="Calie P.J."/>
            <person name="Fleetwood D.J."/>
            <person name="Haws D.C."/>
            <person name="Moore N."/>
            <person name="Oeser B."/>
            <person name="Panaccione D.G."/>
            <person name="Schweri K.K."/>
            <person name="Voisey C.R."/>
            <person name="Farman M.L."/>
            <person name="Jaromczyk J.W."/>
            <person name="Roe B.A."/>
            <person name="O'Sullivan D.M."/>
            <person name="Scott B."/>
            <person name="Tudzynski P."/>
            <person name="An Z."/>
            <person name="Arnaoudova E.G."/>
            <person name="Bullock C.T."/>
            <person name="Charlton N.D."/>
            <person name="Chen L."/>
            <person name="Cox M."/>
            <person name="Dinkins R.D."/>
            <person name="Florea S."/>
            <person name="Glenn A.E."/>
            <person name="Gordon A."/>
            <person name="Gueldener U."/>
            <person name="Harris D.R."/>
            <person name="Hollin W."/>
            <person name="Jaromczyk J."/>
            <person name="Johnson R.D."/>
            <person name="Khan A.K."/>
            <person name="Leistner E."/>
            <person name="Leuchtmann A."/>
            <person name="Li C."/>
            <person name="Liu J."/>
            <person name="Liu J."/>
            <person name="Liu M."/>
            <person name="Mace W."/>
            <person name="Machado C."/>
            <person name="Nagabhyru P."/>
            <person name="Pan J."/>
            <person name="Schmid J."/>
            <person name="Sugawara K."/>
            <person name="Steiner U."/>
            <person name="Takach J.E."/>
            <person name="Tanaka E."/>
            <person name="Webb J.S."/>
            <person name="Wilson E.V."/>
            <person name="Wiseman J.L."/>
            <person name="Yoshida R."/>
            <person name="Zeng Z."/>
        </authorList>
    </citation>
    <scope>NUCLEOTIDE SEQUENCE [LARGE SCALE GENOMIC DNA]</scope>
    <source>
        <strain evidence="1 2">20.1</strain>
    </source>
</reference>
<dbReference type="OrthoDB" id="4869153at2759"/>
<protein>
    <submittedName>
        <fullName evidence="1">Uncharacterized protein</fullName>
    </submittedName>
</protein>
<dbReference type="VEuPathDB" id="FungiDB:CPUR_02591"/>
<evidence type="ECO:0000313" key="2">
    <source>
        <dbReference type="Proteomes" id="UP000016801"/>
    </source>
</evidence>
<evidence type="ECO:0000313" key="1">
    <source>
        <dbReference type="EMBL" id="CCE28901.1"/>
    </source>
</evidence>
<gene>
    <name evidence="1" type="ORF">CPUR_02591</name>
</gene>
<organism evidence="1 2">
    <name type="scientific">Claviceps purpurea (strain 20.1)</name>
    <name type="common">Ergot fungus</name>
    <name type="synonym">Sphacelia segetum</name>
    <dbReference type="NCBI Taxonomy" id="1111077"/>
    <lineage>
        <taxon>Eukaryota</taxon>
        <taxon>Fungi</taxon>
        <taxon>Dikarya</taxon>
        <taxon>Ascomycota</taxon>
        <taxon>Pezizomycotina</taxon>
        <taxon>Sordariomycetes</taxon>
        <taxon>Hypocreomycetidae</taxon>
        <taxon>Hypocreales</taxon>
        <taxon>Clavicipitaceae</taxon>
        <taxon>Claviceps</taxon>
    </lineage>
</organism>
<dbReference type="AlphaFoldDB" id="M1W063"/>
<dbReference type="HOGENOM" id="CLU_719620_0_0_1"/>
<accession>M1W063</accession>
<dbReference type="EMBL" id="CAGA01000011">
    <property type="protein sequence ID" value="CCE28901.1"/>
    <property type="molecule type" value="Genomic_DNA"/>
</dbReference>
<sequence length="384" mass="42892">MDVDETDVGVMDFNEMDVDVMDVDVMDFDVMDFDEMDFDELDVDVMDVDVMDVDVMDVDVMDFDEMDFDEMDVDEMDVDEMDVDEMDVDEMDVDEMDVDVDELESPAHYFHSYPATKHGSGFLQEETARKDSPRIMPPPNYFAPEASATAVEKAHSSLRARLRSEDIPAPQGPANPTIDPQKHIYAKLQAIFSQDSYGQADSNACPKLSNLADIFALYGQDIYNLSIRAVQAAHENTSAKISAFHAQAANTSAHTTHLYNNISYPLSATLCQSENFPSASLGRHMRTLHKRLSAAETELDRLNEEWKRCVGEEARILSARAGTGSAGGGGGESGGVARKEQGELVARIDDVVRKRGEEIDELDEEYRHLLWTESNRMIQAMMAD</sequence>
<name>M1W063_CLAP2</name>